<accession>A0A1F7GXC3</accession>
<protein>
    <submittedName>
        <fullName evidence="1">Uncharacterized protein</fullName>
    </submittedName>
</protein>
<dbReference type="EMBL" id="MFZM01000017">
    <property type="protein sequence ID" value="OGK23737.1"/>
    <property type="molecule type" value="Genomic_DNA"/>
</dbReference>
<name>A0A1F7GXC3_9BACT</name>
<proteinExistence type="predicted"/>
<organism evidence="1 2">
    <name type="scientific">Candidatus Roizmanbacteria bacterium RIFCSPHIGHO2_02_FULL_37_24</name>
    <dbReference type="NCBI Taxonomy" id="1802037"/>
    <lineage>
        <taxon>Bacteria</taxon>
        <taxon>Candidatus Roizmaniibacteriota</taxon>
    </lineage>
</organism>
<evidence type="ECO:0000313" key="2">
    <source>
        <dbReference type="Proteomes" id="UP000177159"/>
    </source>
</evidence>
<dbReference type="AlphaFoldDB" id="A0A1F7GXC3"/>
<reference evidence="1 2" key="1">
    <citation type="journal article" date="2016" name="Nat. Commun.">
        <title>Thousands of microbial genomes shed light on interconnected biogeochemical processes in an aquifer system.</title>
        <authorList>
            <person name="Anantharaman K."/>
            <person name="Brown C.T."/>
            <person name="Hug L.A."/>
            <person name="Sharon I."/>
            <person name="Castelle C.J."/>
            <person name="Probst A.J."/>
            <person name="Thomas B.C."/>
            <person name="Singh A."/>
            <person name="Wilkins M.J."/>
            <person name="Karaoz U."/>
            <person name="Brodie E.L."/>
            <person name="Williams K.H."/>
            <person name="Hubbard S.S."/>
            <person name="Banfield J.F."/>
        </authorList>
    </citation>
    <scope>NUCLEOTIDE SEQUENCE [LARGE SCALE GENOMIC DNA]</scope>
</reference>
<gene>
    <name evidence="1" type="ORF">A3C24_04815</name>
</gene>
<sequence>MPENIIKALTKPLSAKSCLTKSKNKLKKSKDQETKDMTLLFLVWQFAASVGPQSRRKPIRKFIPKPEVKSNIFTIAVLKN</sequence>
<evidence type="ECO:0000313" key="1">
    <source>
        <dbReference type="EMBL" id="OGK23737.1"/>
    </source>
</evidence>
<dbReference type="Proteomes" id="UP000177159">
    <property type="component" value="Unassembled WGS sequence"/>
</dbReference>
<comment type="caution">
    <text evidence="1">The sequence shown here is derived from an EMBL/GenBank/DDBJ whole genome shotgun (WGS) entry which is preliminary data.</text>
</comment>